<evidence type="ECO:0000256" key="1">
    <source>
        <dbReference type="SAM" id="MobiDB-lite"/>
    </source>
</evidence>
<dbReference type="AlphaFoldDB" id="A0A944CAY5"/>
<dbReference type="EMBL" id="QTKU01000001">
    <property type="protein sequence ID" value="MBS8258946.1"/>
    <property type="molecule type" value="Genomic_DNA"/>
</dbReference>
<evidence type="ECO:0000313" key="3">
    <source>
        <dbReference type="EMBL" id="MBS8258946.1"/>
    </source>
</evidence>
<name>A0A944CAY5_9HYPH</name>
<sequence>MTRKFILQSAALAAAIVVLPASVFAQGAGFTSLSRSHGDLIFLKPGASIDAPVAGVSQKKSNPGFINIGTDRSGRLLKVGQSPIDAPVAGSKGPQGRDGYRKIYGNGSIERPVGR</sequence>
<comment type="caution">
    <text evidence="3">The sequence shown here is derived from an EMBL/GenBank/DDBJ whole genome shotgun (WGS) entry which is preliminary data.</text>
</comment>
<dbReference type="RefSeq" id="WP_213214666.1">
    <property type="nucleotide sequence ID" value="NZ_QTKU01000001.1"/>
</dbReference>
<evidence type="ECO:0000313" key="4">
    <source>
        <dbReference type="Proteomes" id="UP000705379"/>
    </source>
</evidence>
<accession>A0A944CAY5</accession>
<feature type="region of interest" description="Disordered" evidence="1">
    <location>
        <begin position="83"/>
        <end position="115"/>
    </location>
</feature>
<reference evidence="3" key="2">
    <citation type="journal article" date="2021" name="Microorganisms">
        <title>Bacterial Dimethylsulfoniopropionate Biosynthesis in the East China Sea.</title>
        <authorList>
            <person name="Liu J."/>
            <person name="Zhang Y."/>
            <person name="Liu J."/>
            <person name="Zhong H."/>
            <person name="Williams B.T."/>
            <person name="Zheng Y."/>
            <person name="Curson A.R.J."/>
            <person name="Sun C."/>
            <person name="Sun H."/>
            <person name="Song D."/>
            <person name="Wagner Mackenzie B."/>
            <person name="Bermejo Martinez A."/>
            <person name="Todd J.D."/>
            <person name="Zhang X.H."/>
        </authorList>
    </citation>
    <scope>NUCLEOTIDE SEQUENCE</scope>
    <source>
        <strain evidence="3">AESS21</strain>
    </source>
</reference>
<evidence type="ECO:0000256" key="2">
    <source>
        <dbReference type="SAM" id="SignalP"/>
    </source>
</evidence>
<keyword evidence="2" id="KW-0732">Signal</keyword>
<protein>
    <submittedName>
        <fullName evidence="3">Uncharacterized protein</fullName>
    </submittedName>
</protein>
<feature type="chain" id="PRO_5037221783" evidence="2">
    <location>
        <begin position="26"/>
        <end position="115"/>
    </location>
</feature>
<dbReference type="Proteomes" id="UP000705379">
    <property type="component" value="Unassembled WGS sequence"/>
</dbReference>
<gene>
    <name evidence="3" type="ORF">DYI23_01835</name>
</gene>
<organism evidence="3 4">
    <name type="scientific">Roseibium polysiphoniae</name>
    <dbReference type="NCBI Taxonomy" id="2571221"/>
    <lineage>
        <taxon>Bacteria</taxon>
        <taxon>Pseudomonadati</taxon>
        <taxon>Pseudomonadota</taxon>
        <taxon>Alphaproteobacteria</taxon>
        <taxon>Hyphomicrobiales</taxon>
        <taxon>Stappiaceae</taxon>
        <taxon>Roseibium</taxon>
    </lineage>
</organism>
<proteinExistence type="predicted"/>
<feature type="signal peptide" evidence="2">
    <location>
        <begin position="1"/>
        <end position="25"/>
    </location>
</feature>
<reference evidence="3" key="1">
    <citation type="submission" date="2018-08" db="EMBL/GenBank/DDBJ databases">
        <authorList>
            <person name="Jin W."/>
            <person name="Wang H."/>
            <person name="Yang Y."/>
            <person name="Li M."/>
            <person name="Liu J."/>
        </authorList>
    </citation>
    <scope>NUCLEOTIDE SEQUENCE</scope>
    <source>
        <strain evidence="3">AESS21</strain>
    </source>
</reference>